<organism evidence="2 3">
    <name type="scientific">Parvicella tangerina</name>
    <dbReference type="NCBI Taxonomy" id="2829795"/>
    <lineage>
        <taxon>Bacteria</taxon>
        <taxon>Pseudomonadati</taxon>
        <taxon>Bacteroidota</taxon>
        <taxon>Flavobacteriia</taxon>
        <taxon>Flavobacteriales</taxon>
        <taxon>Parvicellaceae</taxon>
        <taxon>Parvicella</taxon>
    </lineage>
</organism>
<dbReference type="RefSeq" id="WP_258541018.1">
    <property type="nucleotide sequence ID" value="NZ_OU015584.1"/>
</dbReference>
<reference evidence="2" key="1">
    <citation type="submission" date="2021-04" db="EMBL/GenBank/DDBJ databases">
        <authorList>
            <person name="Rodrigo-Torres L."/>
            <person name="Arahal R. D."/>
            <person name="Lucena T."/>
        </authorList>
    </citation>
    <scope>NUCLEOTIDE SEQUENCE</scope>
    <source>
        <strain evidence="2">AS29M-1</strain>
    </source>
</reference>
<dbReference type="Proteomes" id="UP000683507">
    <property type="component" value="Chromosome"/>
</dbReference>
<evidence type="ECO:0000313" key="2">
    <source>
        <dbReference type="EMBL" id="CAG5078875.1"/>
    </source>
</evidence>
<dbReference type="PROSITE" id="PS51704">
    <property type="entry name" value="GP_PDE"/>
    <property type="match status" value="1"/>
</dbReference>
<keyword evidence="3" id="KW-1185">Reference proteome</keyword>
<dbReference type="GO" id="GO:0006629">
    <property type="term" value="P:lipid metabolic process"/>
    <property type="evidence" value="ECO:0007669"/>
    <property type="project" value="InterPro"/>
</dbReference>
<protein>
    <submittedName>
        <fullName evidence="2">Glycerophosphodiester phosphodiesterase</fullName>
        <ecNumber evidence="2">3.1.4.46</ecNumber>
    </submittedName>
</protein>
<gene>
    <name evidence="2" type="primary">glpQ</name>
    <name evidence="2" type="ORF">CRYO30217_00794</name>
</gene>
<dbReference type="Pfam" id="PF03009">
    <property type="entry name" value="GDPD"/>
    <property type="match status" value="1"/>
</dbReference>
<dbReference type="InterPro" id="IPR017946">
    <property type="entry name" value="PLC-like_Pdiesterase_TIM-brl"/>
</dbReference>
<dbReference type="SUPFAM" id="SSF51695">
    <property type="entry name" value="PLC-like phosphodiesterases"/>
    <property type="match status" value="1"/>
</dbReference>
<accession>A0A916NFX9</accession>
<dbReference type="AlphaFoldDB" id="A0A916NFX9"/>
<dbReference type="PANTHER" id="PTHR46211">
    <property type="entry name" value="GLYCEROPHOSPHORYL DIESTER PHOSPHODIESTERASE"/>
    <property type="match status" value="1"/>
</dbReference>
<dbReference type="EMBL" id="OU015584">
    <property type="protein sequence ID" value="CAG5078875.1"/>
    <property type="molecule type" value="Genomic_DNA"/>
</dbReference>
<proteinExistence type="predicted"/>
<dbReference type="GO" id="GO:0008889">
    <property type="term" value="F:glycerophosphodiester phosphodiesterase activity"/>
    <property type="evidence" value="ECO:0007669"/>
    <property type="project" value="UniProtKB-EC"/>
</dbReference>
<dbReference type="InterPro" id="IPR030395">
    <property type="entry name" value="GP_PDE_dom"/>
</dbReference>
<name>A0A916NFX9_9FLAO</name>
<keyword evidence="2" id="KW-0378">Hydrolase</keyword>
<dbReference type="EC" id="3.1.4.46" evidence="2"/>
<feature type="domain" description="GP-PDE" evidence="1">
    <location>
        <begin position="24"/>
        <end position="284"/>
    </location>
</feature>
<evidence type="ECO:0000259" key="1">
    <source>
        <dbReference type="PROSITE" id="PS51704"/>
    </source>
</evidence>
<dbReference type="Gene3D" id="3.20.20.190">
    <property type="entry name" value="Phosphatidylinositol (PI) phosphodiesterase"/>
    <property type="match status" value="1"/>
</dbReference>
<evidence type="ECO:0000313" key="3">
    <source>
        <dbReference type="Proteomes" id="UP000683507"/>
    </source>
</evidence>
<dbReference type="KEGG" id="ptan:CRYO30217_00794"/>
<dbReference type="PANTHER" id="PTHR46211:SF14">
    <property type="entry name" value="GLYCEROPHOSPHODIESTER PHOSPHODIESTERASE"/>
    <property type="match status" value="1"/>
</dbReference>
<sequence>MIKALILPHFIIVVMTAPAQSKEVQIFGHRGCRGLYPENSLEGFKHAIDLGVDGIEWDVVVSGDKQLIISHEPYVHGDYCLGKNGESITTSDGKNINFYELKTSEIQQFDCGSKNYPKYPDQQKVKTYKPTVQETFKQLPLKGTTILFEIKSETADYGKYQPQPKEYAEIIVDEIANFEYRENIVFMSFDPNLLEALHKLLPDFRYVYLTYKPFTSVKHFLKDISFVPFALGMYHATISKRDIKLLADEGVKTFAWTVNKEKQAQRLKRAGVDGIITDYPNLIK</sequence>